<keyword evidence="2" id="KW-0677">Repeat</keyword>
<dbReference type="GO" id="GO:0005737">
    <property type="term" value="C:cytoplasm"/>
    <property type="evidence" value="ECO:0007669"/>
    <property type="project" value="TreeGrafter"/>
</dbReference>
<organism evidence="7 8">
    <name type="scientific">Protopolystoma xenopodis</name>
    <dbReference type="NCBI Taxonomy" id="117903"/>
    <lineage>
        <taxon>Eukaryota</taxon>
        <taxon>Metazoa</taxon>
        <taxon>Spiralia</taxon>
        <taxon>Lophotrochozoa</taxon>
        <taxon>Platyhelminthes</taxon>
        <taxon>Monogenea</taxon>
        <taxon>Polyopisthocotylea</taxon>
        <taxon>Polystomatidea</taxon>
        <taxon>Polystomatidae</taxon>
        <taxon>Protopolystoma</taxon>
    </lineage>
</organism>
<evidence type="ECO:0000256" key="1">
    <source>
        <dbReference type="ARBA" id="ARBA00006750"/>
    </source>
</evidence>
<feature type="domain" description="CBS" evidence="6">
    <location>
        <begin position="1"/>
        <end position="66"/>
    </location>
</feature>
<dbReference type="GO" id="GO:0019887">
    <property type="term" value="F:protein kinase regulator activity"/>
    <property type="evidence" value="ECO:0007669"/>
    <property type="project" value="TreeGrafter"/>
</dbReference>
<evidence type="ECO:0000256" key="4">
    <source>
        <dbReference type="ARBA" id="ARBA00025878"/>
    </source>
</evidence>
<sequence>MIEYQRPLIYITPEQTLLDAVHMLLEHKVHRLPVIDSVGGNPLHILTHKRLLKYLHLHASCLYIPSLNLFN</sequence>
<dbReference type="GO" id="GO:0005634">
    <property type="term" value="C:nucleus"/>
    <property type="evidence" value="ECO:0007669"/>
    <property type="project" value="TreeGrafter"/>
</dbReference>
<dbReference type="Pfam" id="PF00571">
    <property type="entry name" value="CBS"/>
    <property type="match status" value="1"/>
</dbReference>
<dbReference type="OrthoDB" id="449052at2759"/>
<dbReference type="Gene3D" id="3.10.580.10">
    <property type="entry name" value="CBS-domain"/>
    <property type="match status" value="1"/>
</dbReference>
<dbReference type="SMART" id="SM00116">
    <property type="entry name" value="CBS"/>
    <property type="match status" value="1"/>
</dbReference>
<dbReference type="GO" id="GO:0016208">
    <property type="term" value="F:AMP binding"/>
    <property type="evidence" value="ECO:0007669"/>
    <property type="project" value="TreeGrafter"/>
</dbReference>
<evidence type="ECO:0000256" key="2">
    <source>
        <dbReference type="ARBA" id="ARBA00022737"/>
    </source>
</evidence>
<keyword evidence="3 5" id="KW-0129">CBS domain</keyword>
<name>A0A3S5FFA8_9PLAT</name>
<dbReference type="Proteomes" id="UP000784294">
    <property type="component" value="Unassembled WGS sequence"/>
</dbReference>
<dbReference type="PROSITE" id="PS51371">
    <property type="entry name" value="CBS"/>
    <property type="match status" value="1"/>
</dbReference>
<comment type="similarity">
    <text evidence="1">Belongs to the 5'-AMP-activated protein kinase gamma subunit family.</text>
</comment>
<keyword evidence="8" id="KW-1185">Reference proteome</keyword>
<dbReference type="GO" id="GO:0031588">
    <property type="term" value="C:nucleotide-activated protein kinase complex"/>
    <property type="evidence" value="ECO:0007669"/>
    <property type="project" value="TreeGrafter"/>
</dbReference>
<dbReference type="PANTHER" id="PTHR13780">
    <property type="entry name" value="AMP-ACTIVATED PROTEIN KINASE, GAMMA REGULATORY SUBUNIT"/>
    <property type="match status" value="1"/>
</dbReference>
<protein>
    <recommendedName>
        <fullName evidence="6">CBS domain-containing protein</fullName>
    </recommendedName>
</protein>
<dbReference type="InterPro" id="IPR050511">
    <property type="entry name" value="AMPK_gamma/SDS23_families"/>
</dbReference>
<dbReference type="SUPFAM" id="SSF54631">
    <property type="entry name" value="CBS-domain pair"/>
    <property type="match status" value="1"/>
</dbReference>
<comment type="caution">
    <text evidence="7">The sequence shown here is derived from an EMBL/GenBank/DDBJ whole genome shotgun (WGS) entry which is preliminary data.</text>
</comment>
<dbReference type="InterPro" id="IPR046342">
    <property type="entry name" value="CBS_dom_sf"/>
</dbReference>
<accession>A0A3S5FFA8</accession>
<dbReference type="AlphaFoldDB" id="A0A3S5FFA8"/>
<dbReference type="PANTHER" id="PTHR13780:SF35">
    <property type="entry name" value="LD22662P"/>
    <property type="match status" value="1"/>
</dbReference>
<evidence type="ECO:0000256" key="3">
    <source>
        <dbReference type="ARBA" id="ARBA00023122"/>
    </source>
</evidence>
<reference evidence="7" key="1">
    <citation type="submission" date="2018-11" db="EMBL/GenBank/DDBJ databases">
        <authorList>
            <consortium name="Pathogen Informatics"/>
        </authorList>
    </citation>
    <scope>NUCLEOTIDE SEQUENCE</scope>
</reference>
<evidence type="ECO:0000256" key="5">
    <source>
        <dbReference type="PROSITE-ProRule" id="PRU00703"/>
    </source>
</evidence>
<dbReference type="InterPro" id="IPR000644">
    <property type="entry name" value="CBS_dom"/>
</dbReference>
<comment type="subunit">
    <text evidence="4">AMPK is a heterotrimer of an alpha catalytic subunit (PRKAA1 or PRKAA2), a beta (PRKAB1 or PRKAB2) and a gamma non-catalytic subunits (PRKAG1, PRKAG2 or PRKAG3). Interacts with FNIP1 and FNIP2.</text>
</comment>
<evidence type="ECO:0000259" key="6">
    <source>
        <dbReference type="PROSITE" id="PS51371"/>
    </source>
</evidence>
<dbReference type="EMBL" id="CAAALY010113591">
    <property type="protein sequence ID" value="VEL30602.1"/>
    <property type="molecule type" value="Genomic_DNA"/>
</dbReference>
<gene>
    <name evidence="7" type="ORF">PXEA_LOCUS24042</name>
</gene>
<dbReference type="GO" id="GO:0019901">
    <property type="term" value="F:protein kinase binding"/>
    <property type="evidence" value="ECO:0007669"/>
    <property type="project" value="TreeGrafter"/>
</dbReference>
<evidence type="ECO:0000313" key="8">
    <source>
        <dbReference type="Proteomes" id="UP000784294"/>
    </source>
</evidence>
<proteinExistence type="inferred from homology"/>
<evidence type="ECO:0000313" key="7">
    <source>
        <dbReference type="EMBL" id="VEL30602.1"/>
    </source>
</evidence>